<keyword evidence="4" id="KW-1185">Reference proteome</keyword>
<evidence type="ECO:0000259" key="2">
    <source>
        <dbReference type="Pfam" id="PF01370"/>
    </source>
</evidence>
<dbReference type="EMBL" id="JACSNV010000016">
    <property type="protein sequence ID" value="MBM6878562.1"/>
    <property type="molecule type" value="Genomic_DNA"/>
</dbReference>
<dbReference type="InterPro" id="IPR036291">
    <property type="entry name" value="NAD(P)-bd_dom_sf"/>
</dbReference>
<dbReference type="Proteomes" id="UP000729290">
    <property type="component" value="Unassembled WGS sequence"/>
</dbReference>
<dbReference type="Gene3D" id="3.40.50.720">
    <property type="entry name" value="NAD(P)-binding Rossmann-like Domain"/>
    <property type="match status" value="1"/>
</dbReference>
<feature type="domain" description="NAD-dependent epimerase/dehydratase" evidence="2">
    <location>
        <begin position="5"/>
        <end position="222"/>
    </location>
</feature>
<proteinExistence type="inferred from homology"/>
<name>A0ABS2GD65_9FIRM</name>
<dbReference type="Pfam" id="PF01370">
    <property type="entry name" value="Epimerase"/>
    <property type="match status" value="1"/>
</dbReference>
<organism evidence="3 4">
    <name type="scientific">Anaerotignum lactatifermentans</name>
    <dbReference type="NCBI Taxonomy" id="160404"/>
    <lineage>
        <taxon>Bacteria</taxon>
        <taxon>Bacillati</taxon>
        <taxon>Bacillota</taxon>
        <taxon>Clostridia</taxon>
        <taxon>Lachnospirales</taxon>
        <taxon>Anaerotignaceae</taxon>
        <taxon>Anaerotignum</taxon>
    </lineage>
</organism>
<sequence length="297" mass="32411">MKKAIVTGACGFVGRALTECLRQKGVEVLAVGRARQREQASFGEGVTFAAAEEMTEADWLRLGCGVEVFYHLAWSGSAGKGRGDLLLQAENLRQAALSLERAAALGCEKWIGAGSIAEGEAIKSQNPAPSEIYGWAKKAAWEMCRRHQGETEVLWGRITNAYGAGEDSSRLICRSLKEISRGRRLSFTDGTQLYDFLYITDAAEAFFLLGEKGKGGKAYTIGSGRARPLRQWLEILLSESGGQGDFGILTQQGSGLTAEELDSSQLRKDTGFLPQVDFREGIRRTMAWQKEAGLWDS</sequence>
<dbReference type="PANTHER" id="PTHR43000">
    <property type="entry name" value="DTDP-D-GLUCOSE 4,6-DEHYDRATASE-RELATED"/>
    <property type="match status" value="1"/>
</dbReference>
<evidence type="ECO:0000313" key="3">
    <source>
        <dbReference type="EMBL" id="MBM6878562.1"/>
    </source>
</evidence>
<protein>
    <submittedName>
        <fullName evidence="3">NAD(P)-dependent oxidoreductase</fullName>
    </submittedName>
</protein>
<gene>
    <name evidence="3" type="ORF">H9X83_10405</name>
</gene>
<comment type="caution">
    <text evidence="3">The sequence shown here is derived from an EMBL/GenBank/DDBJ whole genome shotgun (WGS) entry which is preliminary data.</text>
</comment>
<dbReference type="SUPFAM" id="SSF51735">
    <property type="entry name" value="NAD(P)-binding Rossmann-fold domains"/>
    <property type="match status" value="1"/>
</dbReference>
<reference evidence="3 4" key="1">
    <citation type="journal article" date="2021" name="Sci. Rep.">
        <title>The distribution of antibiotic resistance genes in chicken gut microbiota commensals.</title>
        <authorList>
            <person name="Juricova H."/>
            <person name="Matiasovicova J."/>
            <person name="Kubasova T."/>
            <person name="Cejkova D."/>
            <person name="Rychlik I."/>
        </authorList>
    </citation>
    <scope>NUCLEOTIDE SEQUENCE [LARGE SCALE GENOMIC DNA]</scope>
    <source>
        <strain evidence="3 4">An431b</strain>
    </source>
</reference>
<accession>A0ABS2GD65</accession>
<evidence type="ECO:0000313" key="4">
    <source>
        <dbReference type="Proteomes" id="UP000729290"/>
    </source>
</evidence>
<dbReference type="RefSeq" id="WP_205132895.1">
    <property type="nucleotide sequence ID" value="NZ_JACSNT010000003.1"/>
</dbReference>
<dbReference type="InterPro" id="IPR001509">
    <property type="entry name" value="Epimerase_deHydtase"/>
</dbReference>
<comment type="similarity">
    <text evidence="1">Belongs to the NAD(P)-dependent epimerase/dehydratase family.</text>
</comment>
<evidence type="ECO:0000256" key="1">
    <source>
        <dbReference type="ARBA" id="ARBA00007637"/>
    </source>
</evidence>